<dbReference type="InterPro" id="IPR011043">
    <property type="entry name" value="Gal_Oxase/kelch_b-propeller"/>
</dbReference>
<proteinExistence type="predicted"/>
<dbReference type="InterPro" id="IPR015915">
    <property type="entry name" value="Kelch-typ_b-propeller"/>
</dbReference>
<dbReference type="PANTHER" id="PTHR46093">
    <property type="entry name" value="ACYL-COA-BINDING DOMAIN-CONTAINING PROTEIN 5"/>
    <property type="match status" value="1"/>
</dbReference>
<keyword evidence="4" id="KW-1185">Reference proteome</keyword>
<evidence type="ECO:0008006" key="5">
    <source>
        <dbReference type="Google" id="ProtNLM"/>
    </source>
</evidence>
<dbReference type="SUPFAM" id="SSF50965">
    <property type="entry name" value="Galactose oxidase, central domain"/>
    <property type="match status" value="1"/>
</dbReference>
<dbReference type="Proteomes" id="UP000240883">
    <property type="component" value="Unassembled WGS sequence"/>
</dbReference>
<reference evidence="3 4" key="1">
    <citation type="journal article" date="2018" name="Front. Microbiol.">
        <title>Genome-Wide Analysis of Corynespora cassiicola Leaf Fall Disease Putative Effectors.</title>
        <authorList>
            <person name="Lopez D."/>
            <person name="Ribeiro S."/>
            <person name="Label P."/>
            <person name="Fumanal B."/>
            <person name="Venisse J.S."/>
            <person name="Kohler A."/>
            <person name="de Oliveira R.R."/>
            <person name="Labutti K."/>
            <person name="Lipzen A."/>
            <person name="Lail K."/>
            <person name="Bauer D."/>
            <person name="Ohm R.A."/>
            <person name="Barry K.W."/>
            <person name="Spatafora J."/>
            <person name="Grigoriev I.V."/>
            <person name="Martin F.M."/>
            <person name="Pujade-Renaud V."/>
        </authorList>
    </citation>
    <scope>NUCLEOTIDE SEQUENCE [LARGE SCALE GENOMIC DNA]</scope>
    <source>
        <strain evidence="3 4">Philippines</strain>
    </source>
</reference>
<protein>
    <recommendedName>
        <fullName evidence="5">Galactose oxidase</fullName>
    </recommendedName>
</protein>
<dbReference type="Gene3D" id="2.120.10.80">
    <property type="entry name" value="Kelch-type beta propeller"/>
    <property type="match status" value="1"/>
</dbReference>
<dbReference type="EMBL" id="KZ678140">
    <property type="protein sequence ID" value="PSN63502.1"/>
    <property type="molecule type" value="Genomic_DNA"/>
</dbReference>
<accession>A0A2T2NDI1</accession>
<keyword evidence="2" id="KW-0677">Repeat</keyword>
<evidence type="ECO:0000313" key="3">
    <source>
        <dbReference type="EMBL" id="PSN63502.1"/>
    </source>
</evidence>
<evidence type="ECO:0000256" key="2">
    <source>
        <dbReference type="ARBA" id="ARBA00022737"/>
    </source>
</evidence>
<sequence length="420" mass="46418">MVKLDMSTSWSWLEDNVNMTFISLQPTNYSSQPFIGGSLFGSSSNTSSLYLFGGGPAASNLPNESMDSQQIRENIWSFSLTNNKWSRSELTNGPEYVPRHGAYVEAKNRAFYLHGILGNDPNIYPNPNMTVIDIVNKSIRSVSTAQLSTSESRSGAVLQFIPELGEDGALILLGGELKSLGNPVSNELNKMASLETVHILDIASLENGEGVWYQQKTSGRTPPGRADFCAATISSPDKTNFHIYVFAGRSNTQTFDDLWVLSLPQFHWTKNWIMSYDFKVYNGAKPNFGSTCHLVGSKQMLVLGGMETRLSGSCTKTKAAFFDLTNLKWTQAFVKDGPPYRVPKAVWEWINGTLICLLSAFGEAYMTGPKEGFSSEGLTKMFADIPIARQRNSAIAFLGYTSRSRMVTAMLVAIFLDIWV</sequence>
<name>A0A2T2NDI1_CORCC</name>
<evidence type="ECO:0000313" key="4">
    <source>
        <dbReference type="Proteomes" id="UP000240883"/>
    </source>
</evidence>
<dbReference type="Pfam" id="PF24681">
    <property type="entry name" value="Kelch_KLHDC2_KLHL20_DRC7"/>
    <property type="match status" value="1"/>
</dbReference>
<dbReference type="AlphaFoldDB" id="A0A2T2NDI1"/>
<gene>
    <name evidence="3" type="ORF">BS50DRAFT_649155</name>
</gene>
<dbReference type="PANTHER" id="PTHR46093:SF18">
    <property type="entry name" value="FIBRONECTIN TYPE-III DOMAIN-CONTAINING PROTEIN"/>
    <property type="match status" value="1"/>
</dbReference>
<dbReference type="OrthoDB" id="10251809at2759"/>
<organism evidence="3 4">
    <name type="scientific">Corynespora cassiicola Philippines</name>
    <dbReference type="NCBI Taxonomy" id="1448308"/>
    <lineage>
        <taxon>Eukaryota</taxon>
        <taxon>Fungi</taxon>
        <taxon>Dikarya</taxon>
        <taxon>Ascomycota</taxon>
        <taxon>Pezizomycotina</taxon>
        <taxon>Dothideomycetes</taxon>
        <taxon>Pleosporomycetidae</taxon>
        <taxon>Pleosporales</taxon>
        <taxon>Corynesporascaceae</taxon>
        <taxon>Corynespora</taxon>
    </lineage>
</organism>
<evidence type="ECO:0000256" key="1">
    <source>
        <dbReference type="ARBA" id="ARBA00022441"/>
    </source>
</evidence>
<keyword evidence="1" id="KW-0880">Kelch repeat</keyword>